<name>A0ABR3PEZ2_9PEZI</name>
<keyword evidence="3" id="KW-1185">Reference proteome</keyword>
<dbReference type="EMBL" id="JBFMKM010000008">
    <property type="protein sequence ID" value="KAL1304728.1"/>
    <property type="molecule type" value="Genomic_DNA"/>
</dbReference>
<organism evidence="2 3">
    <name type="scientific">Neodothiora populina</name>
    <dbReference type="NCBI Taxonomy" id="2781224"/>
    <lineage>
        <taxon>Eukaryota</taxon>
        <taxon>Fungi</taxon>
        <taxon>Dikarya</taxon>
        <taxon>Ascomycota</taxon>
        <taxon>Pezizomycotina</taxon>
        <taxon>Dothideomycetes</taxon>
        <taxon>Dothideomycetidae</taxon>
        <taxon>Dothideales</taxon>
        <taxon>Dothioraceae</taxon>
        <taxon>Neodothiora</taxon>
    </lineage>
</organism>
<feature type="region of interest" description="Disordered" evidence="1">
    <location>
        <begin position="179"/>
        <end position="306"/>
    </location>
</feature>
<sequence length="398" mass="44992">MGLNTILLKGLFNSVMYGAEKIPDSWFHKIPGGYYRPKEDKDKDKKKKKKKKSGRHSHRRSEADRNYDDEDDYYVSDDYEGRHGGRNRLADYEDDGFEGDYHGGRARGKSVDAARTFDEPRYRGPAPAGPSRREKPYDPADLASESAVEREYYDSRPYDLRGDSTRLVSPVAAGVAAAHYVDSQQRPTSSYSGPAPGYVPYADIYGTENQQPRTTKLQRDAERHPHNSEYEQPRSAHDPYYRAPYVSDYRSTTDSPQSVHSGERRHHRQHHGDSSRKRHKSRNRSRARSSVRDRFDTSDKGLGYGTMGAVAGGLLGNEAGRGGVIPTVAGAVIGGLGANAYENRDKQKRGSRQGNKYDDRYDDPYEDDSHASRRRSGHHGSHRSSRRSHHGYHGYYSD</sequence>
<dbReference type="GeneID" id="95977374"/>
<feature type="compositionally biased region" description="Basic residues" evidence="1">
    <location>
        <begin position="44"/>
        <end position="59"/>
    </location>
</feature>
<proteinExistence type="predicted"/>
<evidence type="ECO:0000256" key="1">
    <source>
        <dbReference type="SAM" id="MobiDB-lite"/>
    </source>
</evidence>
<gene>
    <name evidence="2" type="ORF">AAFC00_003673</name>
</gene>
<feature type="compositionally biased region" description="Basic and acidic residues" evidence="1">
    <location>
        <begin position="147"/>
        <end position="164"/>
    </location>
</feature>
<feature type="compositionally biased region" description="Polar residues" evidence="1">
    <location>
        <begin position="182"/>
        <end position="192"/>
    </location>
</feature>
<feature type="compositionally biased region" description="Polar residues" evidence="1">
    <location>
        <begin position="249"/>
        <end position="260"/>
    </location>
</feature>
<accession>A0ABR3PEZ2</accession>
<feature type="region of interest" description="Disordered" evidence="1">
    <location>
        <begin position="338"/>
        <end position="398"/>
    </location>
</feature>
<feature type="compositionally biased region" description="Acidic residues" evidence="1">
    <location>
        <begin position="67"/>
        <end position="78"/>
    </location>
</feature>
<reference evidence="2 3" key="1">
    <citation type="submission" date="2024-07" db="EMBL/GenBank/DDBJ databases">
        <title>Draft sequence of the Neodothiora populina.</title>
        <authorList>
            <person name="Drown D.D."/>
            <person name="Schuette U.S."/>
            <person name="Buechlein A.B."/>
            <person name="Rusch D.R."/>
            <person name="Winton L.W."/>
            <person name="Adams G.A."/>
        </authorList>
    </citation>
    <scope>NUCLEOTIDE SEQUENCE [LARGE SCALE GENOMIC DNA]</scope>
    <source>
        <strain evidence="2 3">CPC 39397</strain>
    </source>
</reference>
<evidence type="ECO:0000313" key="2">
    <source>
        <dbReference type="EMBL" id="KAL1304728.1"/>
    </source>
</evidence>
<feature type="compositionally biased region" description="Basic residues" evidence="1">
    <location>
        <begin position="372"/>
        <end position="392"/>
    </location>
</feature>
<feature type="compositionally biased region" description="Basic and acidic residues" evidence="1">
    <location>
        <begin position="217"/>
        <end position="240"/>
    </location>
</feature>
<feature type="compositionally biased region" description="Basic and acidic residues" evidence="1">
    <location>
        <begin position="355"/>
        <end position="371"/>
    </location>
</feature>
<dbReference type="RefSeq" id="XP_069201003.1">
    <property type="nucleotide sequence ID" value="XM_069343181.1"/>
</dbReference>
<dbReference type="Proteomes" id="UP001562354">
    <property type="component" value="Unassembled WGS sequence"/>
</dbReference>
<evidence type="ECO:0000313" key="3">
    <source>
        <dbReference type="Proteomes" id="UP001562354"/>
    </source>
</evidence>
<evidence type="ECO:0008006" key="4">
    <source>
        <dbReference type="Google" id="ProtNLM"/>
    </source>
</evidence>
<feature type="compositionally biased region" description="Basic and acidic residues" evidence="1">
    <location>
        <begin position="79"/>
        <end position="91"/>
    </location>
</feature>
<comment type="caution">
    <text evidence="2">The sequence shown here is derived from an EMBL/GenBank/DDBJ whole genome shotgun (WGS) entry which is preliminary data.</text>
</comment>
<feature type="compositionally biased region" description="Basic and acidic residues" evidence="1">
    <location>
        <begin position="99"/>
        <end position="122"/>
    </location>
</feature>
<feature type="compositionally biased region" description="Basic and acidic residues" evidence="1">
    <location>
        <begin position="290"/>
        <end position="299"/>
    </location>
</feature>
<feature type="compositionally biased region" description="Basic residues" evidence="1">
    <location>
        <begin position="263"/>
        <end position="289"/>
    </location>
</feature>
<feature type="region of interest" description="Disordered" evidence="1">
    <location>
        <begin position="29"/>
        <end position="164"/>
    </location>
</feature>
<protein>
    <recommendedName>
        <fullName evidence="4">Glycine zipper 2TM domain-containing protein</fullName>
    </recommendedName>
</protein>